<reference evidence="5 6" key="1">
    <citation type="submission" date="2020-08" db="EMBL/GenBank/DDBJ databases">
        <title>The Agave Microbiome: Exploring the role of microbial communities in plant adaptations to desert environments.</title>
        <authorList>
            <person name="Partida-Martinez L.P."/>
        </authorList>
    </citation>
    <scope>NUCLEOTIDE SEQUENCE [LARGE SCALE GENOMIC DNA]</scope>
    <source>
        <strain evidence="5 6">AS3.12</strain>
    </source>
</reference>
<evidence type="ECO:0000313" key="5">
    <source>
        <dbReference type="EMBL" id="MBB6508474.1"/>
    </source>
</evidence>
<comment type="cofactor">
    <cofactor evidence="1">
        <name>Mg(2+)</name>
        <dbReference type="ChEBI" id="CHEBI:18420"/>
    </cofactor>
</comment>
<dbReference type="PANTHER" id="PTHR46193">
    <property type="entry name" value="6-PHOSPHOGLUCONATE PHOSPHATASE"/>
    <property type="match status" value="1"/>
</dbReference>
<evidence type="ECO:0000256" key="3">
    <source>
        <dbReference type="ARBA" id="ARBA00022723"/>
    </source>
</evidence>
<dbReference type="Proteomes" id="UP000585437">
    <property type="component" value="Unassembled WGS sequence"/>
</dbReference>
<dbReference type="SFLD" id="SFLDG01129">
    <property type="entry name" value="C1.5:_HAD__Beta-PGM__Phosphata"/>
    <property type="match status" value="1"/>
</dbReference>
<keyword evidence="4" id="KW-0460">Magnesium</keyword>
<dbReference type="InterPro" id="IPR036412">
    <property type="entry name" value="HAD-like_sf"/>
</dbReference>
<evidence type="ECO:0000256" key="2">
    <source>
        <dbReference type="ARBA" id="ARBA00006171"/>
    </source>
</evidence>
<dbReference type="InterPro" id="IPR041492">
    <property type="entry name" value="HAD_2"/>
</dbReference>
<dbReference type="InterPro" id="IPR051600">
    <property type="entry name" value="Beta-PGM-like"/>
</dbReference>
<dbReference type="PANTHER" id="PTHR46193:SF10">
    <property type="entry name" value="6-PHOSPHOGLUCONATE PHOSPHATASE"/>
    <property type="match status" value="1"/>
</dbReference>
<evidence type="ECO:0000313" key="6">
    <source>
        <dbReference type="Proteomes" id="UP000585437"/>
    </source>
</evidence>
<dbReference type="Pfam" id="PF13419">
    <property type="entry name" value="HAD_2"/>
    <property type="match status" value="1"/>
</dbReference>
<dbReference type="Gene3D" id="3.40.50.1000">
    <property type="entry name" value="HAD superfamily/HAD-like"/>
    <property type="match status" value="1"/>
</dbReference>
<dbReference type="NCBIfam" id="TIGR01509">
    <property type="entry name" value="HAD-SF-IA-v3"/>
    <property type="match status" value="1"/>
</dbReference>
<keyword evidence="3" id="KW-0479">Metal-binding</keyword>
<keyword evidence="5" id="KW-0378">Hydrolase</keyword>
<gene>
    <name evidence="5" type="ORF">F4695_001823</name>
</gene>
<dbReference type="SFLD" id="SFLDG01135">
    <property type="entry name" value="C1.5.6:_HAD__Beta-PGM__Phospha"/>
    <property type="match status" value="1"/>
</dbReference>
<sequence>MTGISAIKPRHLVIFDCDGVLVDSEPLSVRVLVAALNRHGIEMAEEEAYERFLGRSLATMRQVMDEEYGFHTGPEFLEGMRTDLYSLFKAELKPIPGIAETLEALGLQACVASSSNPDRIRLSLTITGLIDKLDPHIFSATMVKNGKPAPDLFLLAASEMGFAPEDCIVIEDSPAGIEAAQRAGMASFAFTGGSHTHTSGYRDRIEALSPDVVFDAMPDLLHLVQKYIEDRNGSVSANT</sequence>
<dbReference type="InterPro" id="IPR006439">
    <property type="entry name" value="HAD-SF_hydro_IA"/>
</dbReference>
<dbReference type="InterPro" id="IPR023198">
    <property type="entry name" value="PGP-like_dom2"/>
</dbReference>
<dbReference type="InterPro" id="IPR023214">
    <property type="entry name" value="HAD_sf"/>
</dbReference>
<evidence type="ECO:0000256" key="1">
    <source>
        <dbReference type="ARBA" id="ARBA00001946"/>
    </source>
</evidence>
<dbReference type="GO" id="GO:0016787">
    <property type="term" value="F:hydrolase activity"/>
    <property type="evidence" value="ECO:0007669"/>
    <property type="project" value="UniProtKB-KW"/>
</dbReference>
<comment type="caution">
    <text evidence="5">The sequence shown here is derived from an EMBL/GenBank/DDBJ whole genome shotgun (WGS) entry which is preliminary data.</text>
</comment>
<keyword evidence="6" id="KW-1185">Reference proteome</keyword>
<protein>
    <submittedName>
        <fullName evidence="5">HAD superfamily hydrolase (TIGR01509 family)</fullName>
    </submittedName>
</protein>
<dbReference type="Gene3D" id="1.10.150.240">
    <property type="entry name" value="Putative phosphatase, domain 2"/>
    <property type="match status" value="1"/>
</dbReference>
<organism evidence="5 6">
    <name type="scientific">Rhizobium soli</name>
    <dbReference type="NCBI Taxonomy" id="424798"/>
    <lineage>
        <taxon>Bacteria</taxon>
        <taxon>Pseudomonadati</taxon>
        <taxon>Pseudomonadota</taxon>
        <taxon>Alphaproteobacteria</taxon>
        <taxon>Hyphomicrobiales</taxon>
        <taxon>Rhizobiaceae</taxon>
        <taxon>Rhizobium/Agrobacterium group</taxon>
        <taxon>Rhizobium</taxon>
    </lineage>
</organism>
<comment type="similarity">
    <text evidence="2">Belongs to the HAD-like hydrolase superfamily. CbbY/CbbZ/Gph/YieH family.</text>
</comment>
<evidence type="ECO:0000256" key="4">
    <source>
        <dbReference type="ARBA" id="ARBA00022842"/>
    </source>
</evidence>
<dbReference type="EMBL" id="JACHBU010000003">
    <property type="protein sequence ID" value="MBB6508474.1"/>
    <property type="molecule type" value="Genomic_DNA"/>
</dbReference>
<dbReference type="SUPFAM" id="SSF56784">
    <property type="entry name" value="HAD-like"/>
    <property type="match status" value="1"/>
</dbReference>
<dbReference type="AlphaFoldDB" id="A0A7X0MRD5"/>
<dbReference type="GO" id="GO:0046872">
    <property type="term" value="F:metal ion binding"/>
    <property type="evidence" value="ECO:0007669"/>
    <property type="project" value="UniProtKB-KW"/>
</dbReference>
<dbReference type="SFLD" id="SFLDS00003">
    <property type="entry name" value="Haloacid_Dehalogenase"/>
    <property type="match status" value="1"/>
</dbReference>
<dbReference type="CDD" id="cd07526">
    <property type="entry name" value="HAD_BPGM_like"/>
    <property type="match status" value="1"/>
</dbReference>
<name>A0A7X0MRD5_9HYPH</name>
<proteinExistence type="inferred from homology"/>
<accession>A0A7X0MRD5</accession>